<keyword evidence="1" id="KW-1133">Transmembrane helix</keyword>
<gene>
    <name evidence="2" type="ORF">BAMTRB_013</name>
    <name evidence="3" type="ORF">BAMTRB_042</name>
</gene>
<dbReference type="Proteomes" id="UP001154314">
    <property type="component" value="Chromosome"/>
</dbReference>
<dbReference type="EMBL" id="OW991346">
    <property type="protein sequence ID" value="CAI9888965.1"/>
    <property type="molecule type" value="Genomic_DNA"/>
</dbReference>
<sequence>MSLELNFGDAVIRSAPVGGAVATDLVARFMGLTLHEWFYVAAIGYTCIQGWAVIYKTLKKYKEDNVNDT</sequence>
<keyword evidence="4" id="KW-1185">Reference proteome</keyword>
<keyword evidence="1" id="KW-0472">Membrane</keyword>
<dbReference type="GO" id="GO:0044659">
    <property type="term" value="P:viral release from host cell by cytolysis"/>
    <property type="evidence" value="ECO:0007669"/>
    <property type="project" value="InterPro"/>
</dbReference>
<evidence type="ECO:0000313" key="3">
    <source>
        <dbReference type="EMBL" id="CAI9888965.1"/>
    </source>
</evidence>
<evidence type="ECO:0000313" key="2">
    <source>
        <dbReference type="EMBL" id="CAH6421947.1"/>
    </source>
</evidence>
<feature type="transmembrane region" description="Helical" evidence="1">
    <location>
        <begin position="37"/>
        <end position="55"/>
    </location>
</feature>
<accession>A0A9P0VBZ2</accession>
<evidence type="ECO:0000256" key="1">
    <source>
        <dbReference type="SAM" id="Phobius"/>
    </source>
</evidence>
<dbReference type="InterPro" id="IPR019682">
    <property type="entry name" value="Phage_T7_Gp17.5_holin"/>
</dbReference>
<evidence type="ECO:0000313" key="4">
    <source>
        <dbReference type="Proteomes" id="UP001154314"/>
    </source>
</evidence>
<proteinExistence type="predicted"/>
<dbReference type="Pfam" id="PF10746">
    <property type="entry name" value="Phage_holin_2_2"/>
    <property type="match status" value="1"/>
</dbReference>
<protein>
    <submittedName>
        <fullName evidence="2">Type II holin</fullName>
    </submittedName>
</protein>
<name>A0A9P0VBZ2_9CAUD</name>
<reference evidence="2" key="1">
    <citation type="submission" date="2023-04" db="EMBL/GenBank/DDBJ databases">
        <authorList>
            <person name="Kelly A."/>
        </authorList>
    </citation>
    <scope>NUCLEOTIDE SEQUENCE</scope>
</reference>
<keyword evidence="1" id="KW-0812">Transmembrane</keyword>
<dbReference type="EMBL" id="OW991346">
    <property type="protein sequence ID" value="CAH6421947.1"/>
    <property type="molecule type" value="Genomic_DNA"/>
</dbReference>
<organism evidence="2 4">
    <name type="scientific">Escherichia phage vB_Eco_Bam</name>
    <dbReference type="NCBI Taxonomy" id="2898833"/>
    <lineage>
        <taxon>Viruses</taxon>
        <taxon>Duplodnaviria</taxon>
        <taxon>Heunggongvirae</taxon>
        <taxon>Uroviricota</taxon>
        <taxon>Caudoviricetes</taxon>
        <taxon>Autographivirales</taxon>
        <taxon>Autotranscriptaviridae</taxon>
        <taxon>Studiervirinae</taxon>
        <taxon>Bamvirus</taxon>
        <taxon>Bamvirus bam</taxon>
    </lineage>
</organism>